<dbReference type="EMBL" id="OM835951">
    <property type="protein sequence ID" value="UNI73557.1"/>
    <property type="molecule type" value="Genomic_DNA"/>
</dbReference>
<proteinExistence type="predicted"/>
<accession>A0A9E6YZL3</accession>
<organism evidence="1">
    <name type="scientific">Klebsiella phage KP12</name>
    <dbReference type="NCBI Taxonomy" id="2923374"/>
    <lineage>
        <taxon>Viruses</taxon>
        <taxon>Duplodnaviria</taxon>
        <taxon>Heunggongvirae</taxon>
        <taxon>Uroviricota</taxon>
        <taxon>Caudoviricetes</taxon>
        <taxon>Vequintavirinae</taxon>
    </lineage>
</organism>
<sequence length="39" mass="4691">METLKPLEWHGTNKPYTAMDVIIEKQRQQQEEKEKCSDQ</sequence>
<evidence type="ECO:0000313" key="1">
    <source>
        <dbReference type="EMBL" id="UNI73557.1"/>
    </source>
</evidence>
<name>A0A9E6YZL3_9CAUD</name>
<reference evidence="1" key="1">
    <citation type="submission" date="2022-02" db="EMBL/GenBank/DDBJ databases">
        <authorList>
            <person name="Kim D."/>
            <person name="Kim Y."/>
            <person name="Lee S.-M."/>
            <person name="Kim H."/>
            <person name="Nong L.K."/>
        </authorList>
    </citation>
    <scope>NUCLEOTIDE SEQUENCE</scope>
</reference>
<protein>
    <submittedName>
        <fullName evidence="1">Uncharacterized protein</fullName>
    </submittedName>
</protein>
<gene>
    <name evidence="1" type="ORF">KP12_150</name>
</gene>